<organism evidence="1">
    <name type="scientific">marine metagenome</name>
    <dbReference type="NCBI Taxonomy" id="408172"/>
    <lineage>
        <taxon>unclassified sequences</taxon>
        <taxon>metagenomes</taxon>
        <taxon>ecological metagenomes</taxon>
    </lineage>
</organism>
<proteinExistence type="predicted"/>
<sequence length="107" mass="11637">MKKSSHILLAVVLAFSGAQLGFAKKKKSPKVPEVKLRVELDRKVLPAGKTERVVLKVSLEPEQVVRKEANRPPVNLALVLDRSGSMTGEKLEQAKGAAIQAIRRMGA</sequence>
<dbReference type="SUPFAM" id="SSF53300">
    <property type="entry name" value="vWA-like"/>
    <property type="match status" value="1"/>
</dbReference>
<reference evidence="1" key="1">
    <citation type="submission" date="2018-05" db="EMBL/GenBank/DDBJ databases">
        <authorList>
            <person name="Lanie J.A."/>
            <person name="Ng W.-L."/>
            <person name="Kazmierczak K.M."/>
            <person name="Andrzejewski T.M."/>
            <person name="Davidsen T.M."/>
            <person name="Wayne K.J."/>
            <person name="Tettelin H."/>
            <person name="Glass J.I."/>
            <person name="Rusch D."/>
            <person name="Podicherti R."/>
            <person name="Tsui H.-C.T."/>
            <person name="Winkler M.E."/>
        </authorList>
    </citation>
    <scope>NUCLEOTIDE SEQUENCE</scope>
</reference>
<gene>
    <name evidence="1" type="ORF">METZ01_LOCUS220883</name>
</gene>
<accession>A0A382FZI4</accession>
<feature type="non-terminal residue" evidence="1">
    <location>
        <position position="107"/>
    </location>
</feature>
<protein>
    <recommendedName>
        <fullName evidence="2">VWFA domain-containing protein</fullName>
    </recommendedName>
</protein>
<evidence type="ECO:0008006" key="2">
    <source>
        <dbReference type="Google" id="ProtNLM"/>
    </source>
</evidence>
<dbReference type="InterPro" id="IPR036465">
    <property type="entry name" value="vWFA_dom_sf"/>
</dbReference>
<evidence type="ECO:0000313" key="1">
    <source>
        <dbReference type="EMBL" id="SVB68029.1"/>
    </source>
</evidence>
<dbReference type="AlphaFoldDB" id="A0A382FZI4"/>
<name>A0A382FZI4_9ZZZZ</name>
<dbReference type="Gene3D" id="3.40.50.410">
    <property type="entry name" value="von Willebrand factor, type A domain"/>
    <property type="match status" value="1"/>
</dbReference>
<dbReference type="EMBL" id="UINC01052560">
    <property type="protein sequence ID" value="SVB68029.1"/>
    <property type="molecule type" value="Genomic_DNA"/>
</dbReference>